<name>A0A3P7LM19_DIBLA</name>
<dbReference type="AlphaFoldDB" id="A0A3P7LM19"/>
<feature type="region of interest" description="Disordered" evidence="1">
    <location>
        <begin position="258"/>
        <end position="286"/>
    </location>
</feature>
<proteinExistence type="predicted"/>
<accession>A0A3P7LM19</accession>
<gene>
    <name evidence="2" type="ORF">DILT_LOCUS8558</name>
</gene>
<protein>
    <submittedName>
        <fullName evidence="2">Uncharacterized protein</fullName>
    </submittedName>
</protein>
<dbReference type="EMBL" id="UYRU01054591">
    <property type="protein sequence ID" value="VDN12727.1"/>
    <property type="molecule type" value="Genomic_DNA"/>
</dbReference>
<evidence type="ECO:0000313" key="3">
    <source>
        <dbReference type="Proteomes" id="UP000281553"/>
    </source>
</evidence>
<feature type="compositionally biased region" description="Basic and acidic residues" evidence="1">
    <location>
        <begin position="114"/>
        <end position="125"/>
    </location>
</feature>
<keyword evidence="3" id="KW-1185">Reference proteome</keyword>
<sequence length="286" mass="30981">MWIAPVVRFSKLEEERRLKAERGSSLLAKMASMQRKLFAASAQLGDVVEASEKTTVQSLQVSKVEEERRLKAERGSSLIAKMARMQRKLFAASAQLEDVMQAKEKTTVQSPQAKAEEAKPEDFSHDSNNLSRLAVLGPFALVDRLKVLEKKPSALKCVICLEEVSVDSQHALVVPAYAAPSTVLFTPPPCPHAVFSESEGTSSPRYCASADWTWIDRHLTAIATSAVAALVGNEWALPSPLPRLLAYLPSCVIGTSGKNKIKPQPAATLSTEPGTAPPRSHLLSAV</sequence>
<organism evidence="2 3">
    <name type="scientific">Dibothriocephalus latus</name>
    <name type="common">Fish tapeworm</name>
    <name type="synonym">Diphyllobothrium latum</name>
    <dbReference type="NCBI Taxonomy" id="60516"/>
    <lineage>
        <taxon>Eukaryota</taxon>
        <taxon>Metazoa</taxon>
        <taxon>Spiralia</taxon>
        <taxon>Lophotrochozoa</taxon>
        <taxon>Platyhelminthes</taxon>
        <taxon>Cestoda</taxon>
        <taxon>Eucestoda</taxon>
        <taxon>Diphyllobothriidea</taxon>
        <taxon>Diphyllobothriidae</taxon>
        <taxon>Dibothriocephalus</taxon>
    </lineage>
</organism>
<dbReference type="Proteomes" id="UP000281553">
    <property type="component" value="Unassembled WGS sequence"/>
</dbReference>
<reference evidence="2 3" key="1">
    <citation type="submission" date="2018-11" db="EMBL/GenBank/DDBJ databases">
        <authorList>
            <consortium name="Pathogen Informatics"/>
        </authorList>
    </citation>
    <scope>NUCLEOTIDE SEQUENCE [LARGE SCALE GENOMIC DNA]</scope>
</reference>
<evidence type="ECO:0000313" key="2">
    <source>
        <dbReference type="EMBL" id="VDN12727.1"/>
    </source>
</evidence>
<evidence type="ECO:0000256" key="1">
    <source>
        <dbReference type="SAM" id="MobiDB-lite"/>
    </source>
</evidence>
<feature type="region of interest" description="Disordered" evidence="1">
    <location>
        <begin position="105"/>
        <end position="125"/>
    </location>
</feature>